<dbReference type="RefSeq" id="XP_002771717.1">
    <property type="nucleotide sequence ID" value="XM_002771671.1"/>
</dbReference>
<sequence>MPPKGRRALGRVVGVVHGNRKTSDAALEVLKVFRPQVVYLEADSKSFRLTAE</sequence>
<dbReference type="InParanoid" id="C5LIB7"/>
<evidence type="ECO:0000313" key="1">
    <source>
        <dbReference type="EMBL" id="EER03533.1"/>
    </source>
</evidence>
<feature type="non-terminal residue" evidence="1">
    <location>
        <position position="52"/>
    </location>
</feature>
<dbReference type="GeneID" id="9047778"/>
<dbReference type="EMBL" id="GG682213">
    <property type="protein sequence ID" value="EER03533.1"/>
    <property type="molecule type" value="Genomic_DNA"/>
</dbReference>
<protein>
    <submittedName>
        <fullName evidence="1">Uncharacterized protein</fullName>
    </submittedName>
</protein>
<dbReference type="Proteomes" id="UP000007800">
    <property type="component" value="Unassembled WGS sequence"/>
</dbReference>
<reference evidence="1 2" key="1">
    <citation type="submission" date="2008-07" db="EMBL/GenBank/DDBJ databases">
        <authorList>
            <person name="El-Sayed N."/>
            <person name="Caler E."/>
            <person name="Inman J."/>
            <person name="Amedeo P."/>
            <person name="Hass B."/>
            <person name="Wortman J."/>
        </authorList>
    </citation>
    <scope>NUCLEOTIDE SEQUENCE [LARGE SCALE GENOMIC DNA]</scope>
    <source>
        <strain evidence="2">ATCC 50983 / TXsc</strain>
    </source>
</reference>
<proteinExistence type="predicted"/>
<dbReference type="AlphaFoldDB" id="C5LIB7"/>
<organism evidence="2">
    <name type="scientific">Perkinsus marinus (strain ATCC 50983 / TXsc)</name>
    <dbReference type="NCBI Taxonomy" id="423536"/>
    <lineage>
        <taxon>Eukaryota</taxon>
        <taxon>Sar</taxon>
        <taxon>Alveolata</taxon>
        <taxon>Perkinsozoa</taxon>
        <taxon>Perkinsea</taxon>
        <taxon>Perkinsida</taxon>
        <taxon>Perkinsidae</taxon>
        <taxon>Perkinsus</taxon>
    </lineage>
</organism>
<gene>
    <name evidence="1" type="ORF">Pmar_PMAR017936</name>
</gene>
<keyword evidence="2" id="KW-1185">Reference proteome</keyword>
<accession>C5LIB7</accession>
<name>C5LIB7_PERM5</name>
<evidence type="ECO:0000313" key="2">
    <source>
        <dbReference type="Proteomes" id="UP000007800"/>
    </source>
</evidence>